<keyword evidence="1" id="KW-0472">Membrane</keyword>
<feature type="transmembrane region" description="Helical" evidence="1">
    <location>
        <begin position="9"/>
        <end position="28"/>
    </location>
</feature>
<feature type="transmembrane region" description="Helical" evidence="1">
    <location>
        <begin position="34"/>
        <end position="52"/>
    </location>
</feature>
<dbReference type="EMBL" id="JAUSTQ010000004">
    <property type="protein sequence ID" value="MDQ0159388.1"/>
    <property type="molecule type" value="Genomic_DNA"/>
</dbReference>
<evidence type="ECO:0000313" key="3">
    <source>
        <dbReference type="EMBL" id="MDQ0159388.1"/>
    </source>
</evidence>
<dbReference type="Pfam" id="PF06713">
    <property type="entry name" value="bPH_4"/>
    <property type="match status" value="1"/>
</dbReference>
<evidence type="ECO:0000259" key="2">
    <source>
        <dbReference type="Pfam" id="PF06713"/>
    </source>
</evidence>
<gene>
    <name evidence="3" type="ORF">J2S77_001352</name>
</gene>
<protein>
    <submittedName>
        <fullName evidence="3">Nucleic acid-binding Zn ribbon protein</fullName>
    </submittedName>
</protein>
<dbReference type="Proteomes" id="UP001224359">
    <property type="component" value="Unassembled WGS sequence"/>
</dbReference>
<comment type="caution">
    <text evidence="3">The sequence shown here is derived from an EMBL/GenBank/DDBJ whole genome shotgun (WGS) entry which is preliminary data.</text>
</comment>
<keyword evidence="1" id="KW-1133">Transmembrane helix</keyword>
<accession>A0ABT9VEJ3</accession>
<dbReference type="InterPro" id="IPR009589">
    <property type="entry name" value="PH_YyaB-like"/>
</dbReference>
<dbReference type="RefSeq" id="WP_306975827.1">
    <property type="nucleotide sequence ID" value="NZ_JAUSTQ010000004.1"/>
</dbReference>
<proteinExistence type="predicted"/>
<reference evidence="3 4" key="1">
    <citation type="submission" date="2023-07" db="EMBL/GenBank/DDBJ databases">
        <title>Genomic Encyclopedia of Type Strains, Phase IV (KMG-IV): sequencing the most valuable type-strain genomes for metagenomic binning, comparative biology and taxonomic classification.</title>
        <authorList>
            <person name="Goeker M."/>
        </authorList>
    </citation>
    <scope>NUCLEOTIDE SEQUENCE [LARGE SCALE GENOMIC DNA]</scope>
    <source>
        <strain evidence="3 4">DSM 16460</strain>
    </source>
</reference>
<evidence type="ECO:0000256" key="1">
    <source>
        <dbReference type="SAM" id="Phobius"/>
    </source>
</evidence>
<name>A0ABT9VEJ3_9BACI</name>
<sequence length="132" mass="15486">MTYPSRKDIWTAILWFGIIAIALIWTFINNDMLLLSISVIALIIAVWFWLTVRYHVEERHLTAYYGPFKKSIDIHDIEKIRLVRSLKFSPALALTRLEITYGYDHQVIRVSPSDNSLFVKQLMSINPDIDFE</sequence>
<organism evidence="3 4">
    <name type="scientific">Alkalibacillus salilacus</name>
    <dbReference type="NCBI Taxonomy" id="284582"/>
    <lineage>
        <taxon>Bacteria</taxon>
        <taxon>Bacillati</taxon>
        <taxon>Bacillota</taxon>
        <taxon>Bacilli</taxon>
        <taxon>Bacillales</taxon>
        <taxon>Bacillaceae</taxon>
        <taxon>Alkalibacillus</taxon>
    </lineage>
</organism>
<keyword evidence="4" id="KW-1185">Reference proteome</keyword>
<keyword evidence="1" id="KW-0812">Transmembrane</keyword>
<feature type="domain" description="Uncharacterized protein YyaB-like PH" evidence="2">
    <location>
        <begin position="53"/>
        <end position="126"/>
    </location>
</feature>
<evidence type="ECO:0000313" key="4">
    <source>
        <dbReference type="Proteomes" id="UP001224359"/>
    </source>
</evidence>